<evidence type="ECO:0000313" key="2">
    <source>
        <dbReference type="EMBL" id="CAB4674837.1"/>
    </source>
</evidence>
<dbReference type="Gene3D" id="2.60.120.620">
    <property type="entry name" value="q2cbj1_9rhob like domain"/>
    <property type="match status" value="1"/>
</dbReference>
<dbReference type="SUPFAM" id="SSF51197">
    <property type="entry name" value="Clavaminate synthase-like"/>
    <property type="match status" value="1"/>
</dbReference>
<dbReference type="PANTHER" id="PTHR21308">
    <property type="entry name" value="PHYTANOYL-COA ALPHA-HYDROXYLASE"/>
    <property type="match status" value="1"/>
</dbReference>
<organism evidence="2">
    <name type="scientific">freshwater metagenome</name>
    <dbReference type="NCBI Taxonomy" id="449393"/>
    <lineage>
        <taxon>unclassified sequences</taxon>
        <taxon>metagenomes</taxon>
        <taxon>ecological metagenomes</taxon>
    </lineage>
</organism>
<dbReference type="InterPro" id="IPR047128">
    <property type="entry name" value="PhyH"/>
</dbReference>
<dbReference type="AlphaFoldDB" id="A0A6J6ML43"/>
<proteinExistence type="predicted"/>
<dbReference type="PANTHER" id="PTHR21308:SF8">
    <property type="entry name" value="PHYTANOYL-COA DIOXYGENASE FAMILY PROTEIN (AFU_ORTHOLOGUE AFUA_2G09620)"/>
    <property type="match status" value="1"/>
</dbReference>
<dbReference type="GO" id="GO:0048244">
    <property type="term" value="F:phytanoyl-CoA dioxygenase activity"/>
    <property type="evidence" value="ECO:0007669"/>
    <property type="project" value="InterPro"/>
</dbReference>
<gene>
    <name evidence="2" type="ORF">UFOPK2292_01007</name>
</gene>
<evidence type="ECO:0000256" key="1">
    <source>
        <dbReference type="SAM" id="MobiDB-lite"/>
    </source>
</evidence>
<dbReference type="Pfam" id="PF05721">
    <property type="entry name" value="PhyH"/>
    <property type="match status" value="1"/>
</dbReference>
<feature type="region of interest" description="Disordered" evidence="1">
    <location>
        <begin position="370"/>
        <end position="391"/>
    </location>
</feature>
<dbReference type="EMBL" id="CAEZWU010000155">
    <property type="protein sequence ID" value="CAB4674837.1"/>
    <property type="molecule type" value="Genomic_DNA"/>
</dbReference>
<reference evidence="2" key="1">
    <citation type="submission" date="2020-05" db="EMBL/GenBank/DDBJ databases">
        <authorList>
            <person name="Chiriac C."/>
            <person name="Salcher M."/>
            <person name="Ghai R."/>
            <person name="Kavagutti S V."/>
        </authorList>
    </citation>
    <scope>NUCLEOTIDE SEQUENCE</scope>
</reference>
<dbReference type="InterPro" id="IPR008775">
    <property type="entry name" value="Phytyl_CoA_dOase-like"/>
</dbReference>
<sequence>MSNQSGWVSNTGDQLSELKVLAESKTLLSDYKFASSVKQNTLVYDCEKLVPQISSRDGRRAVMAELGRAMLSGPGIVAFKGMFPDTAIVDRVSNVYWQIIEEQHARGEAKGDHYAKPGSNDRVWNVQEKLALRDPEAFVDYYANDFISLIATAWLGPAYQITTQVNVVNPGGDAQQPHRDYHLGFLTDEQAFEYPTHVHLLSPVLTLQGAVAHTNMPRETGPTMYLPHSQKMVSGYVAWRNPVIRKYFAENCSQLPLQKGDGAFFNPAVFHAAGSNQTKDIKRMANLMQIGSAFGRTLETVNRQQMSNVIYPTLQKRKASGWSRQSLQNSIAACAEGYAFPTNLDRDPPLKGLAPQSQADFVWQALESNQSASDLSTTLEALSNRQQTDRA</sequence>
<dbReference type="GO" id="GO:0001561">
    <property type="term" value="P:fatty acid alpha-oxidation"/>
    <property type="evidence" value="ECO:0007669"/>
    <property type="project" value="InterPro"/>
</dbReference>
<accession>A0A6J6ML43</accession>
<name>A0A6J6ML43_9ZZZZ</name>
<protein>
    <submittedName>
        <fullName evidence="2">Unannotated protein</fullName>
    </submittedName>
</protein>